<evidence type="ECO:0000256" key="4">
    <source>
        <dbReference type="ARBA" id="ARBA00022553"/>
    </source>
</evidence>
<feature type="coiled-coil region" evidence="8">
    <location>
        <begin position="53"/>
        <end position="80"/>
    </location>
</feature>
<dbReference type="CDD" id="cd00075">
    <property type="entry name" value="HATPase"/>
    <property type="match status" value="1"/>
</dbReference>
<dbReference type="GO" id="GO:0016036">
    <property type="term" value="P:cellular response to phosphate starvation"/>
    <property type="evidence" value="ECO:0007669"/>
    <property type="project" value="TreeGrafter"/>
</dbReference>
<sequence length="296" mass="34734">MILCAIFCIITIISLSLLFILINDIKKINEQIDYKNEHESHFEISIQSNLKQIKYLQKKINSLYKKIQEIEELALKKEKEMQTLMSGISHDIRTPLTSMQGYLKLIEETSDEEEKKKYLDTIEYRLETLKTILEDLFLHSKINDSDYQIKKEEFEIYPLICKVLASFYYDFDLKNIEPVISFSNEHLLLNANQEMTMRMLQNLVNNALKHGKNYFEIKEENGIISFINNIDDNKQLDLESIFDRFYKGDQARHQNSTGLGLSIVKKLVVIHNWSIKATLDNDILIITINTNVDNLK</sequence>
<organism evidence="10 11">
    <name type="scientific">Thomasclavelia spiroformis</name>
    <dbReference type="NCBI Taxonomy" id="29348"/>
    <lineage>
        <taxon>Bacteria</taxon>
        <taxon>Bacillati</taxon>
        <taxon>Bacillota</taxon>
        <taxon>Erysipelotrichia</taxon>
        <taxon>Erysipelotrichales</taxon>
        <taxon>Coprobacillaceae</taxon>
        <taxon>Thomasclavelia</taxon>
    </lineage>
</organism>
<dbReference type="InterPro" id="IPR050351">
    <property type="entry name" value="BphY/WalK/GraS-like"/>
</dbReference>
<feature type="domain" description="Histidine kinase" evidence="9">
    <location>
        <begin position="87"/>
        <end position="275"/>
    </location>
</feature>
<evidence type="ECO:0000313" key="10">
    <source>
        <dbReference type="EMBL" id="HJF40729.1"/>
    </source>
</evidence>
<dbReference type="GO" id="GO:0005886">
    <property type="term" value="C:plasma membrane"/>
    <property type="evidence" value="ECO:0007669"/>
    <property type="project" value="TreeGrafter"/>
</dbReference>
<dbReference type="SUPFAM" id="SSF47384">
    <property type="entry name" value="Homodimeric domain of signal transducing histidine kinase"/>
    <property type="match status" value="1"/>
</dbReference>
<dbReference type="InterPro" id="IPR003661">
    <property type="entry name" value="HisK_dim/P_dom"/>
</dbReference>
<dbReference type="RefSeq" id="WP_224758244.1">
    <property type="nucleotide sequence ID" value="NZ_CAJFOD010000055.1"/>
</dbReference>
<dbReference type="Gene3D" id="1.10.287.130">
    <property type="match status" value="1"/>
</dbReference>
<name>A0A921GBW3_9FIRM</name>
<evidence type="ECO:0000313" key="11">
    <source>
        <dbReference type="Proteomes" id="UP000749320"/>
    </source>
</evidence>
<dbReference type="PROSITE" id="PS50109">
    <property type="entry name" value="HIS_KIN"/>
    <property type="match status" value="1"/>
</dbReference>
<keyword evidence="4" id="KW-0597">Phosphoprotein</keyword>
<evidence type="ECO:0000256" key="5">
    <source>
        <dbReference type="ARBA" id="ARBA00022679"/>
    </source>
</evidence>
<dbReference type="Pfam" id="PF00512">
    <property type="entry name" value="HisKA"/>
    <property type="match status" value="1"/>
</dbReference>
<dbReference type="GO" id="GO:0000155">
    <property type="term" value="F:phosphorelay sensor kinase activity"/>
    <property type="evidence" value="ECO:0007669"/>
    <property type="project" value="InterPro"/>
</dbReference>
<dbReference type="EMBL" id="DYWV01000244">
    <property type="protein sequence ID" value="HJF40729.1"/>
    <property type="molecule type" value="Genomic_DNA"/>
</dbReference>
<reference evidence="10" key="2">
    <citation type="submission" date="2021-09" db="EMBL/GenBank/DDBJ databases">
        <authorList>
            <person name="Gilroy R."/>
        </authorList>
    </citation>
    <scope>NUCLEOTIDE SEQUENCE</scope>
    <source>
        <strain evidence="10">CHK193-16274</strain>
    </source>
</reference>
<keyword evidence="5" id="KW-0808">Transferase</keyword>
<evidence type="ECO:0000256" key="7">
    <source>
        <dbReference type="ARBA" id="ARBA00023012"/>
    </source>
</evidence>
<keyword evidence="7" id="KW-0902">Two-component regulatory system</keyword>
<dbReference type="EC" id="2.7.13.3" evidence="3"/>
<keyword evidence="6 10" id="KW-0418">Kinase</keyword>
<dbReference type="SUPFAM" id="SSF55874">
    <property type="entry name" value="ATPase domain of HSP90 chaperone/DNA topoisomerase II/histidine kinase"/>
    <property type="match status" value="1"/>
</dbReference>
<dbReference type="Gene3D" id="3.30.565.10">
    <property type="entry name" value="Histidine kinase-like ATPase, C-terminal domain"/>
    <property type="match status" value="1"/>
</dbReference>
<evidence type="ECO:0000256" key="2">
    <source>
        <dbReference type="ARBA" id="ARBA00004370"/>
    </source>
</evidence>
<evidence type="ECO:0000259" key="9">
    <source>
        <dbReference type="PROSITE" id="PS50109"/>
    </source>
</evidence>
<dbReference type="Proteomes" id="UP000749320">
    <property type="component" value="Unassembled WGS sequence"/>
</dbReference>
<evidence type="ECO:0000256" key="1">
    <source>
        <dbReference type="ARBA" id="ARBA00000085"/>
    </source>
</evidence>
<dbReference type="InterPro" id="IPR005467">
    <property type="entry name" value="His_kinase_dom"/>
</dbReference>
<dbReference type="GO" id="GO:0004721">
    <property type="term" value="F:phosphoprotein phosphatase activity"/>
    <property type="evidence" value="ECO:0007669"/>
    <property type="project" value="TreeGrafter"/>
</dbReference>
<keyword evidence="8" id="KW-0175">Coiled coil</keyword>
<dbReference type="InterPro" id="IPR036890">
    <property type="entry name" value="HATPase_C_sf"/>
</dbReference>
<dbReference type="SMART" id="SM00387">
    <property type="entry name" value="HATPase_c"/>
    <property type="match status" value="1"/>
</dbReference>
<accession>A0A921GBW3</accession>
<dbReference type="PANTHER" id="PTHR45453">
    <property type="entry name" value="PHOSPHATE REGULON SENSOR PROTEIN PHOR"/>
    <property type="match status" value="1"/>
</dbReference>
<reference evidence="10" key="1">
    <citation type="journal article" date="2021" name="PeerJ">
        <title>Extensive microbial diversity within the chicken gut microbiome revealed by metagenomics and culture.</title>
        <authorList>
            <person name="Gilroy R."/>
            <person name="Ravi A."/>
            <person name="Getino M."/>
            <person name="Pursley I."/>
            <person name="Horton D.L."/>
            <person name="Alikhan N.F."/>
            <person name="Baker D."/>
            <person name="Gharbi K."/>
            <person name="Hall N."/>
            <person name="Watson M."/>
            <person name="Adriaenssens E.M."/>
            <person name="Foster-Nyarko E."/>
            <person name="Jarju S."/>
            <person name="Secka A."/>
            <person name="Antonio M."/>
            <person name="Oren A."/>
            <person name="Chaudhuri R.R."/>
            <person name="La Ragione R."/>
            <person name="Hildebrand F."/>
            <person name="Pallen M.J."/>
        </authorList>
    </citation>
    <scope>NUCLEOTIDE SEQUENCE</scope>
    <source>
        <strain evidence="10">CHK193-16274</strain>
    </source>
</reference>
<evidence type="ECO:0000256" key="6">
    <source>
        <dbReference type="ARBA" id="ARBA00022777"/>
    </source>
</evidence>
<comment type="caution">
    <text evidence="10">The sequence shown here is derived from an EMBL/GenBank/DDBJ whole genome shotgun (WGS) entry which is preliminary data.</text>
</comment>
<comment type="subcellular location">
    <subcellularLocation>
        <location evidence="2">Membrane</location>
    </subcellularLocation>
</comment>
<proteinExistence type="predicted"/>
<dbReference type="CDD" id="cd00082">
    <property type="entry name" value="HisKA"/>
    <property type="match status" value="1"/>
</dbReference>
<dbReference type="AlphaFoldDB" id="A0A921GBW3"/>
<dbReference type="InterPro" id="IPR036097">
    <property type="entry name" value="HisK_dim/P_sf"/>
</dbReference>
<evidence type="ECO:0000256" key="3">
    <source>
        <dbReference type="ARBA" id="ARBA00012438"/>
    </source>
</evidence>
<dbReference type="Pfam" id="PF02518">
    <property type="entry name" value="HATPase_c"/>
    <property type="match status" value="1"/>
</dbReference>
<evidence type="ECO:0000256" key="8">
    <source>
        <dbReference type="SAM" id="Coils"/>
    </source>
</evidence>
<dbReference type="PANTHER" id="PTHR45453:SF1">
    <property type="entry name" value="PHOSPHATE REGULON SENSOR PROTEIN PHOR"/>
    <property type="match status" value="1"/>
</dbReference>
<gene>
    <name evidence="10" type="ORF">K8V91_07380</name>
</gene>
<protein>
    <recommendedName>
        <fullName evidence="3">histidine kinase</fullName>
        <ecNumber evidence="3">2.7.13.3</ecNumber>
    </recommendedName>
</protein>
<comment type="catalytic activity">
    <reaction evidence="1">
        <text>ATP + protein L-histidine = ADP + protein N-phospho-L-histidine.</text>
        <dbReference type="EC" id="2.7.13.3"/>
    </reaction>
</comment>
<dbReference type="SMART" id="SM00388">
    <property type="entry name" value="HisKA"/>
    <property type="match status" value="1"/>
</dbReference>
<dbReference type="InterPro" id="IPR003594">
    <property type="entry name" value="HATPase_dom"/>
</dbReference>